<dbReference type="AlphaFoldDB" id="A0A1A9RDD9"/>
<evidence type="ECO:0000313" key="2">
    <source>
        <dbReference type="Proteomes" id="UP000078003"/>
    </source>
</evidence>
<dbReference type="Proteomes" id="UP000078003">
    <property type="component" value="Unassembled WGS sequence"/>
</dbReference>
<reference evidence="2" key="1">
    <citation type="submission" date="2016-05" db="EMBL/GenBank/DDBJ databases">
        <title>Draft genome of Corynebacterium afermentans subsp. afermentans LCDC 88199T.</title>
        <authorList>
            <person name="Bernier A.-M."/>
            <person name="Bernard K."/>
        </authorList>
    </citation>
    <scope>NUCLEOTIDE SEQUENCE [LARGE SCALE GENOMIC DNA]</scope>
    <source>
        <strain evidence="2">NML01-0328</strain>
    </source>
</reference>
<organism evidence="1 2">
    <name type="scientific">Eikenella corrodens</name>
    <dbReference type="NCBI Taxonomy" id="539"/>
    <lineage>
        <taxon>Bacteria</taxon>
        <taxon>Pseudomonadati</taxon>
        <taxon>Pseudomonadota</taxon>
        <taxon>Betaproteobacteria</taxon>
        <taxon>Neisseriales</taxon>
        <taxon>Neisseriaceae</taxon>
        <taxon>Eikenella</taxon>
    </lineage>
</organism>
<dbReference type="Pfam" id="PF07922">
    <property type="entry name" value="Glyco_transf_52"/>
    <property type="match status" value="2"/>
</dbReference>
<evidence type="ECO:0008006" key="3">
    <source>
        <dbReference type="Google" id="ProtNLM"/>
    </source>
</evidence>
<gene>
    <name evidence="1" type="ORF">A7P85_07130</name>
</gene>
<proteinExistence type="predicted"/>
<name>A0A1A9RDD9_EIKCO</name>
<protein>
    <recommendedName>
        <fullName evidence="3">Alpha-2,3-sialyltransferase</fullName>
    </recommendedName>
</protein>
<dbReference type="InterPro" id="IPR012477">
    <property type="entry name" value="Glyco_transf_52"/>
</dbReference>
<dbReference type="Gene3D" id="3.30.370.20">
    <property type="match status" value="1"/>
</dbReference>
<evidence type="ECO:0000313" key="1">
    <source>
        <dbReference type="EMBL" id="OAM16178.1"/>
    </source>
</evidence>
<accession>A0A1A9RDD9</accession>
<dbReference type="RefSeq" id="WP_064104528.1">
    <property type="nucleotide sequence ID" value="NZ_LXSF01000007.1"/>
</dbReference>
<dbReference type="EMBL" id="LXSF01000007">
    <property type="protein sequence ID" value="OAM16178.1"/>
    <property type="molecule type" value="Genomic_DNA"/>
</dbReference>
<sequence length="361" mass="40490">MADLANLIICLTPLQALMAQRLMAQRAEPFDLLMLCYEDADNAKFRHYFQVASAGSRHAEYALIPQSKWWRELGLPRLLRGLDKEYATAFAASIDNPNVQYVLNRIRFAALETFDDGTGNLIPGSVLYRNSSNRQRQLMNRLRGIRLQTEDLRRLSRRHHTLYPGQPNIAAPTVPLDLWAAAGQGLPESGQGGLRQSEGREVLRSENGAVDECGLNERLPEKNTADVAATNPTPVRTRRILLGQPLLPNAADNAALAESLLRRFEIGEYFPHPRETYRVSGAEHIASSLIFEDYLLESLRREPDTRFEVYHLVSTAALNVHAFPRTAVYAVRPAEAAFHTPGVVRIYEVMAQLGIPIIDIE</sequence>
<comment type="caution">
    <text evidence="1">The sequence shown here is derived from an EMBL/GenBank/DDBJ whole genome shotgun (WGS) entry which is preliminary data.</text>
</comment>